<keyword evidence="5" id="KW-1185">Reference proteome</keyword>
<dbReference type="InterPro" id="IPR052860">
    <property type="entry name" value="NRL-GPCR1"/>
</dbReference>
<dbReference type="Proteomes" id="UP000024635">
    <property type="component" value="Unassembled WGS sequence"/>
</dbReference>
<accession>A0A016U049</accession>
<feature type="transmembrane region" description="Helical" evidence="3">
    <location>
        <begin position="126"/>
        <end position="151"/>
    </location>
</feature>
<evidence type="ECO:0000256" key="2">
    <source>
        <dbReference type="SAM" id="MobiDB-lite"/>
    </source>
</evidence>
<keyword evidence="3" id="KW-0472">Membrane</keyword>
<feature type="transmembrane region" description="Helical" evidence="3">
    <location>
        <begin position="210"/>
        <end position="234"/>
    </location>
</feature>
<dbReference type="InterPro" id="IPR004151">
    <property type="entry name" value="7TM_GPCR_serpentine_rcpt_Sre"/>
</dbReference>
<evidence type="ECO:0000256" key="1">
    <source>
        <dbReference type="ARBA" id="ARBA00006803"/>
    </source>
</evidence>
<feature type="region of interest" description="Disordered" evidence="2">
    <location>
        <begin position="316"/>
        <end position="336"/>
    </location>
</feature>
<dbReference type="GO" id="GO:0007606">
    <property type="term" value="P:sensory perception of chemical stimulus"/>
    <property type="evidence" value="ECO:0007669"/>
    <property type="project" value="InterPro"/>
</dbReference>
<keyword evidence="3" id="KW-0812">Transmembrane</keyword>
<dbReference type="EMBL" id="JARK01001401">
    <property type="protein sequence ID" value="EYC08679.1"/>
    <property type="molecule type" value="Genomic_DNA"/>
</dbReference>
<dbReference type="PANTHER" id="PTHR47521">
    <property type="entry name" value="SERPENTINE RECEPTOR, CLASS E (EPSILON)-RELATED"/>
    <property type="match status" value="1"/>
</dbReference>
<dbReference type="OrthoDB" id="5836625at2759"/>
<comment type="caution">
    <text evidence="4">The sequence shown here is derived from an EMBL/GenBank/DDBJ whole genome shotgun (WGS) entry which is preliminary data.</text>
</comment>
<evidence type="ECO:0000256" key="3">
    <source>
        <dbReference type="SAM" id="Phobius"/>
    </source>
</evidence>
<evidence type="ECO:0000313" key="4">
    <source>
        <dbReference type="EMBL" id="EYC08679.1"/>
    </source>
</evidence>
<dbReference type="GO" id="GO:0016020">
    <property type="term" value="C:membrane"/>
    <property type="evidence" value="ECO:0007669"/>
    <property type="project" value="InterPro"/>
</dbReference>
<sequence length="336" mass="37445">MDTLSPSVDALSYVLFSIEILMNILFIPTVCLLFYICVVQKNLHVNFRSTLFLTGVGYLLGDIHRLILVTARMCCIAQQSTPLVQKLAVVQLVGAYISLFGWLFVTIERAIATVFTGNYEKKCSGFAAPVALCSAVLLLAALACCVTSLRLIKNVDFIIMGLQIFLVVMCFVALAVIVMFNTSAYRKRHNAMMQLSNRYQLDENIRGSRYLIPVALNDVLVKVAFILLMAYSIFFTDIPLGHDTTHLSHAYDLLGSYQRLFFGLALTLRSQRFDHLLKRRKKTTKAIEKQATANCVKFGCRALHLERAVQQSSAIGQSTQLANHRARAPPIPGMAP</sequence>
<feature type="transmembrane region" description="Helical" evidence="3">
    <location>
        <begin position="157"/>
        <end position="180"/>
    </location>
</feature>
<dbReference type="Pfam" id="PF03125">
    <property type="entry name" value="Sre"/>
    <property type="match status" value="1"/>
</dbReference>
<name>A0A016U049_9BILA</name>
<keyword evidence="3" id="KW-1133">Transmembrane helix</keyword>
<feature type="transmembrane region" description="Helical" evidence="3">
    <location>
        <begin position="254"/>
        <end position="271"/>
    </location>
</feature>
<feature type="transmembrane region" description="Helical" evidence="3">
    <location>
        <begin position="20"/>
        <end position="39"/>
    </location>
</feature>
<evidence type="ECO:0000313" key="5">
    <source>
        <dbReference type="Proteomes" id="UP000024635"/>
    </source>
</evidence>
<proteinExistence type="inferred from homology"/>
<protein>
    <recommendedName>
        <fullName evidence="6">G-protein coupled receptors family 1 profile domain-containing protein</fullName>
    </recommendedName>
</protein>
<dbReference type="AlphaFoldDB" id="A0A016U049"/>
<gene>
    <name evidence="4" type="primary">Acey_s0065.g3681</name>
    <name evidence="4" type="ORF">Y032_0065g3681</name>
</gene>
<organism evidence="4 5">
    <name type="scientific">Ancylostoma ceylanicum</name>
    <dbReference type="NCBI Taxonomy" id="53326"/>
    <lineage>
        <taxon>Eukaryota</taxon>
        <taxon>Metazoa</taxon>
        <taxon>Ecdysozoa</taxon>
        <taxon>Nematoda</taxon>
        <taxon>Chromadorea</taxon>
        <taxon>Rhabditida</taxon>
        <taxon>Rhabditina</taxon>
        <taxon>Rhabditomorpha</taxon>
        <taxon>Strongyloidea</taxon>
        <taxon>Ancylostomatidae</taxon>
        <taxon>Ancylostomatinae</taxon>
        <taxon>Ancylostoma</taxon>
    </lineage>
</organism>
<feature type="transmembrane region" description="Helical" evidence="3">
    <location>
        <begin position="51"/>
        <end position="71"/>
    </location>
</feature>
<feature type="transmembrane region" description="Helical" evidence="3">
    <location>
        <begin position="83"/>
        <end position="105"/>
    </location>
</feature>
<comment type="similarity">
    <text evidence="1">Belongs to the nematode receptor-like protein sre family.</text>
</comment>
<evidence type="ECO:0008006" key="6">
    <source>
        <dbReference type="Google" id="ProtNLM"/>
    </source>
</evidence>
<reference evidence="5" key="1">
    <citation type="journal article" date="2015" name="Nat. Genet.">
        <title>The genome and transcriptome of the zoonotic hookworm Ancylostoma ceylanicum identify infection-specific gene families.</title>
        <authorList>
            <person name="Schwarz E.M."/>
            <person name="Hu Y."/>
            <person name="Antoshechkin I."/>
            <person name="Miller M.M."/>
            <person name="Sternberg P.W."/>
            <person name="Aroian R.V."/>
        </authorList>
    </citation>
    <scope>NUCLEOTIDE SEQUENCE</scope>
    <source>
        <strain evidence="5">HY135</strain>
    </source>
</reference>
<dbReference type="PANTHER" id="PTHR47521:SF7">
    <property type="entry name" value="SERPENTINE RECEPTOR CLASS EPSILON-6"/>
    <property type="match status" value="1"/>
</dbReference>